<comment type="caution">
    <text evidence="3">The sequence shown here is derived from an EMBL/GenBank/DDBJ whole genome shotgun (WGS) entry which is preliminary data.</text>
</comment>
<organism evidence="3 4">
    <name type="scientific">Batillaria attramentaria</name>
    <dbReference type="NCBI Taxonomy" id="370345"/>
    <lineage>
        <taxon>Eukaryota</taxon>
        <taxon>Metazoa</taxon>
        <taxon>Spiralia</taxon>
        <taxon>Lophotrochozoa</taxon>
        <taxon>Mollusca</taxon>
        <taxon>Gastropoda</taxon>
        <taxon>Caenogastropoda</taxon>
        <taxon>Sorbeoconcha</taxon>
        <taxon>Cerithioidea</taxon>
        <taxon>Batillariidae</taxon>
        <taxon>Batillaria</taxon>
    </lineage>
</organism>
<comment type="cofactor">
    <cofactor evidence="1">
        <name>Fe cation</name>
        <dbReference type="ChEBI" id="CHEBI:24875"/>
    </cofactor>
</comment>
<dbReference type="SUPFAM" id="SSF51197">
    <property type="entry name" value="Clavaminate synthase-like"/>
    <property type="match status" value="1"/>
</dbReference>
<evidence type="ECO:0000313" key="3">
    <source>
        <dbReference type="EMBL" id="KAK7484969.1"/>
    </source>
</evidence>
<evidence type="ECO:0000313" key="4">
    <source>
        <dbReference type="Proteomes" id="UP001519460"/>
    </source>
</evidence>
<dbReference type="AlphaFoldDB" id="A0ABD0KCU0"/>
<reference evidence="3 4" key="1">
    <citation type="journal article" date="2023" name="Sci. Data">
        <title>Genome assembly of the Korean intertidal mud-creeper Batillaria attramentaria.</title>
        <authorList>
            <person name="Patra A.K."/>
            <person name="Ho P.T."/>
            <person name="Jun S."/>
            <person name="Lee S.J."/>
            <person name="Kim Y."/>
            <person name="Won Y.J."/>
        </authorList>
    </citation>
    <scope>NUCLEOTIDE SEQUENCE [LARGE SCALE GENOMIC DNA]</scope>
    <source>
        <strain evidence="3">Wonlab-2016</strain>
    </source>
</reference>
<gene>
    <name evidence="3" type="ORF">BaRGS_00023747</name>
</gene>
<dbReference type="InterPro" id="IPR008775">
    <property type="entry name" value="Phytyl_CoA_dOase-like"/>
</dbReference>
<feature type="region of interest" description="Disordered" evidence="2">
    <location>
        <begin position="32"/>
        <end position="55"/>
    </location>
</feature>
<protein>
    <submittedName>
        <fullName evidence="3">Uncharacterized protein</fullName>
    </submittedName>
</protein>
<proteinExistence type="predicted"/>
<accession>A0ABD0KCU0</accession>
<dbReference type="PANTHER" id="PTHR20883">
    <property type="entry name" value="PHYTANOYL-COA DIOXYGENASE DOMAIN CONTAINING 1"/>
    <property type="match status" value="1"/>
</dbReference>
<evidence type="ECO:0000256" key="1">
    <source>
        <dbReference type="ARBA" id="ARBA00001962"/>
    </source>
</evidence>
<name>A0ABD0KCU0_9CAEN</name>
<dbReference type="Proteomes" id="UP001519460">
    <property type="component" value="Unassembled WGS sequence"/>
</dbReference>
<evidence type="ECO:0000256" key="2">
    <source>
        <dbReference type="SAM" id="MobiDB-lite"/>
    </source>
</evidence>
<keyword evidence="4" id="KW-1185">Reference proteome</keyword>
<feature type="compositionally biased region" description="Polar residues" evidence="2">
    <location>
        <begin position="32"/>
        <end position="46"/>
    </location>
</feature>
<sequence length="417" mass="47495">MCTTDGVSVTAEAMAPAGWSVPVPAGACTSNQWTSGIGSTMAQTDKPTQKKFPGDVEETHPEIFNLSAMPPQSEEKKPGQLPDHMIKQFFEQGYVIVDSFFKKEELDACREAIEVLVDDLANMLYTGGKIKSLYKQYGLFERLTHIEREFPGANIILHKQGKLPQAFRDLWSNSRLLNVVEQLIGPEIMGHPVWNLRTKTPQNEATTVPWHQDCAYLDNRSYEVLQPTSWIPLLDANEKNGCMEVAARGHQKGKVATHQCCWGGTWYVMLEEEEMAKTLDVDLKKDVVLCPVPYGGMLLINNMIPHRSLANMSEDIRWSLDLRWQRPDKSVGFYDLKNGVLMRTKANPDLKIDWDSFEGVDRHIAAVEEMRKDSFPEAEDPRFDTTIQGPWMRKWEMVHMNRHTDTLSNDASSWHKN</sequence>
<dbReference type="EMBL" id="JACVVK020000201">
    <property type="protein sequence ID" value="KAK7484969.1"/>
    <property type="molecule type" value="Genomic_DNA"/>
</dbReference>
<dbReference type="Gene3D" id="2.60.120.620">
    <property type="entry name" value="q2cbj1_9rhob like domain"/>
    <property type="match status" value="1"/>
</dbReference>
<dbReference type="PANTHER" id="PTHR20883:SF14">
    <property type="entry name" value="PHYTANOYL-COA DIOXYGENASE"/>
    <property type="match status" value="1"/>
</dbReference>
<dbReference type="Pfam" id="PF05721">
    <property type="entry name" value="PhyH"/>
    <property type="match status" value="1"/>
</dbReference>